<evidence type="ECO:0000259" key="1">
    <source>
        <dbReference type="Pfam" id="PF13391"/>
    </source>
</evidence>
<evidence type="ECO:0000313" key="3">
    <source>
        <dbReference type="Proteomes" id="UP000709295"/>
    </source>
</evidence>
<protein>
    <recommendedName>
        <fullName evidence="1">HNH nuclease domain-containing protein</fullName>
    </recommendedName>
</protein>
<feature type="domain" description="HNH nuclease" evidence="1">
    <location>
        <begin position="4"/>
        <end position="30"/>
    </location>
</feature>
<dbReference type="Proteomes" id="UP000709295">
    <property type="component" value="Unassembled WGS sequence"/>
</dbReference>
<keyword evidence="3" id="KW-1185">Reference proteome</keyword>
<dbReference type="Pfam" id="PF13391">
    <property type="entry name" value="HNH_2"/>
    <property type="match status" value="1"/>
</dbReference>
<comment type="caution">
    <text evidence="2">The sequence shown here is derived from an EMBL/GenBank/DDBJ whole genome shotgun (WGS) entry which is preliminary data.</text>
</comment>
<dbReference type="AlphaFoldDB" id="A0A8J5J147"/>
<dbReference type="EMBL" id="JAENGY010001098">
    <property type="protein sequence ID" value="KAG6952579.1"/>
    <property type="molecule type" value="Genomic_DNA"/>
</dbReference>
<evidence type="ECO:0000313" key="2">
    <source>
        <dbReference type="EMBL" id="KAG6952579.1"/>
    </source>
</evidence>
<dbReference type="InterPro" id="IPR003615">
    <property type="entry name" value="HNH_nuc"/>
</dbReference>
<reference evidence="2" key="1">
    <citation type="submission" date="2021-01" db="EMBL/GenBank/DDBJ databases">
        <title>Phytophthora aleatoria, a newly-described species from Pinus radiata is distinct from Phytophthora cactorum isolates based on comparative genomics.</title>
        <authorList>
            <person name="Mcdougal R."/>
            <person name="Panda P."/>
            <person name="Williams N."/>
            <person name="Studholme D.J."/>
        </authorList>
    </citation>
    <scope>NUCLEOTIDE SEQUENCE</scope>
    <source>
        <strain evidence="2">NZFS 4037</strain>
    </source>
</reference>
<proteinExistence type="predicted"/>
<sequence>MGFDDVDDVKNGVLLFEPLHQAFDQLQIGFIYDQSSNKYRLKVFDPSVRPQRLFGTLDRLQREVLLRGQPLPKHWRKGGRPTFAPGTDFNLQTTFGNIDGQKLCFMSVERPYKSCLNFQARVARKKAIEEKWIQPHEADFEDWSEGMLLAERMGF</sequence>
<accession>A0A8J5J147</accession>
<gene>
    <name evidence="2" type="ORF">JG688_00013213</name>
</gene>
<name>A0A8J5J147_9STRA</name>
<organism evidence="2 3">
    <name type="scientific">Phytophthora aleatoria</name>
    <dbReference type="NCBI Taxonomy" id="2496075"/>
    <lineage>
        <taxon>Eukaryota</taxon>
        <taxon>Sar</taxon>
        <taxon>Stramenopiles</taxon>
        <taxon>Oomycota</taxon>
        <taxon>Peronosporomycetes</taxon>
        <taxon>Peronosporales</taxon>
        <taxon>Peronosporaceae</taxon>
        <taxon>Phytophthora</taxon>
    </lineage>
</organism>